<evidence type="ECO:0000313" key="2">
    <source>
        <dbReference type="Proteomes" id="UP000230607"/>
    </source>
</evidence>
<organism evidence="1 2">
    <name type="scientific">Candidatus Nitrosotalea okcheonensis</name>
    <dbReference type="NCBI Taxonomy" id="1903276"/>
    <lineage>
        <taxon>Archaea</taxon>
        <taxon>Nitrososphaerota</taxon>
        <taxon>Nitrososphaeria</taxon>
        <taxon>Nitrosotaleales</taxon>
        <taxon>Nitrosotaleaceae</taxon>
        <taxon>Nitrosotalea</taxon>
    </lineage>
</organism>
<dbReference type="Proteomes" id="UP000230607">
    <property type="component" value="Chromosome 1"/>
</dbReference>
<dbReference type="AlphaFoldDB" id="A0A2H1FCE5"/>
<gene>
    <name evidence="1" type="ORF">NCS_10234</name>
</gene>
<accession>A0A2H1FCE5</accession>
<evidence type="ECO:0000313" key="1">
    <source>
        <dbReference type="EMBL" id="SMH70427.1"/>
    </source>
</evidence>
<protein>
    <submittedName>
        <fullName evidence="1">Uncharacterized protein</fullName>
    </submittedName>
</protein>
<sequence length="204" mass="21223">MTLYLKMLTSKLLCIFMVLLILNVTLLSSMHVGYAQTTNFSTKGAVAGNSNFRGAIMWTIIDGNKGTIIIQSPVGRGLVHTSISPSTTCGSSVPTCLSSNVIDATDTDIFKAGDTTRFSIDLNAKQETVSILTGVLAGVDVTVNLSKVWNATSVSAGVNSTTSSNATAMINSTTSSNATAMVHSPAPRHFTLSLNESVGISGKG</sequence>
<name>A0A2H1FCE5_9ARCH</name>
<proteinExistence type="predicted"/>
<keyword evidence="2" id="KW-1185">Reference proteome</keyword>
<dbReference type="EMBL" id="LT841358">
    <property type="protein sequence ID" value="SMH70427.1"/>
    <property type="molecule type" value="Genomic_DNA"/>
</dbReference>
<reference evidence="2" key="1">
    <citation type="submission" date="2017-03" db="EMBL/GenBank/DDBJ databases">
        <authorList>
            <person name="Herbold C."/>
        </authorList>
    </citation>
    <scope>NUCLEOTIDE SEQUENCE [LARGE SCALE GENOMIC DNA]</scope>
</reference>